<keyword evidence="4" id="KW-1185">Reference proteome</keyword>
<gene>
    <name evidence="3" type="ORF">LWF01_11200</name>
</gene>
<feature type="domain" description="DUF4350" evidence="2">
    <location>
        <begin position="64"/>
        <end position="264"/>
    </location>
</feature>
<reference evidence="3 4" key="1">
    <citation type="submission" date="2023-05" db="EMBL/GenBank/DDBJ databases">
        <title>Lithophilousrod everest ZFBP1038 complete genpme.</title>
        <authorList>
            <person name="Tian M."/>
        </authorList>
    </citation>
    <scope>NUCLEOTIDE SEQUENCE [LARGE SCALE GENOMIC DNA]</scope>
    <source>
        <strain evidence="3 4">ZFBP1038</strain>
    </source>
</reference>
<keyword evidence="1" id="KW-0812">Transmembrane</keyword>
<name>A0ABY8QP73_9MICO</name>
<keyword evidence="1" id="KW-1133">Transmembrane helix</keyword>
<evidence type="ECO:0000256" key="1">
    <source>
        <dbReference type="SAM" id="Phobius"/>
    </source>
</evidence>
<feature type="transmembrane region" description="Helical" evidence="1">
    <location>
        <begin position="33"/>
        <end position="51"/>
    </location>
</feature>
<protein>
    <submittedName>
        <fullName evidence="3">DUF4350 domain-containing protein</fullName>
    </submittedName>
</protein>
<evidence type="ECO:0000313" key="3">
    <source>
        <dbReference type="EMBL" id="WGW10698.1"/>
    </source>
</evidence>
<dbReference type="RefSeq" id="WP_349637478.1">
    <property type="nucleotide sequence ID" value="NZ_CP090958.1"/>
</dbReference>
<accession>A0ABY8QP73</accession>
<feature type="transmembrane region" description="Helical" evidence="1">
    <location>
        <begin position="297"/>
        <end position="315"/>
    </location>
</feature>
<evidence type="ECO:0000259" key="2">
    <source>
        <dbReference type="Pfam" id="PF14258"/>
    </source>
</evidence>
<dbReference type="Proteomes" id="UP001209083">
    <property type="component" value="Chromosome"/>
</dbReference>
<dbReference type="Pfam" id="PF14258">
    <property type="entry name" value="DUF4350"/>
    <property type="match status" value="1"/>
</dbReference>
<dbReference type="EMBL" id="CP090958">
    <property type="protein sequence ID" value="WGW10698.1"/>
    <property type="molecule type" value="Genomic_DNA"/>
</dbReference>
<evidence type="ECO:0000313" key="4">
    <source>
        <dbReference type="Proteomes" id="UP001209083"/>
    </source>
</evidence>
<organism evidence="3 4">
    <name type="scientific">Saxibacter everestensis</name>
    <dbReference type="NCBI Taxonomy" id="2909229"/>
    <lineage>
        <taxon>Bacteria</taxon>
        <taxon>Bacillati</taxon>
        <taxon>Actinomycetota</taxon>
        <taxon>Actinomycetes</taxon>
        <taxon>Micrococcales</taxon>
        <taxon>Brevibacteriaceae</taxon>
        <taxon>Saxibacter</taxon>
    </lineage>
</organism>
<dbReference type="InterPro" id="IPR025646">
    <property type="entry name" value="DUF4350"/>
</dbReference>
<proteinExistence type="predicted"/>
<keyword evidence="1" id="KW-0472">Membrane</keyword>
<sequence length="428" mass="45691">MSADIDIATRGEVTGDGTTFSARSKRRWLTLRSWLVLGAVVIILAVATVFVTNQAAPEDRLGADSSRPDGARAILKTVENQGVDVTSTTRLDEAMAGAGAPGSTLVIYDAEDILGDQTLDQIAVRAQASGTNVVLIDPGFTLLEKFAPEIALAKNSGAVDPSRARALDESLPAPVAADCAHPAAEAAGKISAGGRQLQTKSQGSDVAVCFPEPGQDVGADGQPSGSFASYTSDDRRISVIGNWSMLSNGFLADNGNAALALWLLGETDSLTYYEPSIADQPTNGTQPPSLGELLPDWVIPVFVWSFLLFIVTIFWRGRRFGALVSEPLPVVVRAAETVEGRARLYRRSGARERAALTLRAATMSRLARRLKLPRSSDPKDIVDAVVGKTGRTQQQVAAVLLYERPQDDTALQRLALDLQTLEREVQQP</sequence>